<dbReference type="GeneID" id="12354419"/>
<geneLocation type="mitochondrion" evidence="1"/>
<dbReference type="AlphaFoldDB" id="H9M889"/>
<sequence length="99" mass="11861">MTLTVEEVYLLLWYLHLDVIDLKGKIKVKYTMINHHRVLYLFLDQRLYFHVRRWGEIKQVLDLNNLRREVLEAKIKLEARAQGRGIELPLMNDGLTLSE</sequence>
<organism evidence="1">
    <name type="scientific">Phlegmariurus squarrosus</name>
    <name type="common">Rock tassel fern</name>
    <name type="synonym">Lycopodium squarrosum</name>
    <dbReference type="NCBI Taxonomy" id="73615"/>
    <lineage>
        <taxon>Eukaryota</taxon>
        <taxon>Viridiplantae</taxon>
        <taxon>Streptophyta</taxon>
        <taxon>Embryophyta</taxon>
        <taxon>Tracheophyta</taxon>
        <taxon>Lycopodiopsida</taxon>
        <taxon>Lycopodiales</taxon>
        <taxon>Lycopodiaceae</taxon>
        <taxon>Huperzioideae</taxon>
        <taxon>Phlegmariurus</taxon>
    </lineage>
</organism>
<proteinExistence type="predicted"/>
<accession>H9M889</accession>
<dbReference type="EMBL" id="JQ002659">
    <property type="protein sequence ID" value="AEV55796.1"/>
    <property type="molecule type" value="Genomic_DNA"/>
</dbReference>
<protein>
    <submittedName>
        <fullName evidence="1">Uncharacterized protein</fullName>
    </submittedName>
</protein>
<dbReference type="RefSeq" id="YP_006234357.1">
    <property type="nucleotide sequence ID" value="NC_017755.1"/>
</dbReference>
<evidence type="ECO:0000313" key="1">
    <source>
        <dbReference type="EMBL" id="AEV55796.1"/>
    </source>
</evidence>
<name>H9M889_PHLSQ</name>
<reference evidence="1" key="1">
    <citation type="journal article" date="2012" name="PLoS ONE">
        <title>The Mitochondrial Genome of the Lycophyte Huperzia squarrosa: The Most Archaic Form in Vascular Plants.</title>
        <authorList>
            <person name="Liu Y."/>
            <person name="Wang B."/>
            <person name="Cui P."/>
            <person name="Li L."/>
            <person name="Xue J.Y."/>
            <person name="Yu J."/>
            <person name="Qiu Y.L."/>
        </authorList>
    </citation>
    <scope>NUCLEOTIDE SEQUENCE</scope>
</reference>
<gene>
    <name evidence="1" type="primary">ORF99_3</name>
    <name evidence="1" type="ORF">HusqMp117</name>
</gene>
<keyword evidence="1" id="KW-0496">Mitochondrion</keyword>